<dbReference type="RefSeq" id="WP_075639854.1">
    <property type="nucleotide sequence ID" value="NZ_MKIM01000027.1"/>
</dbReference>
<dbReference type="InterPro" id="IPR011933">
    <property type="entry name" value="Double_TM_dom"/>
</dbReference>
<protein>
    <submittedName>
        <fullName evidence="4">RNA-binding protein</fullName>
    </submittedName>
</protein>
<accession>A0A1Q8ZQL6</accession>
<evidence type="ECO:0000313" key="4">
    <source>
        <dbReference type="EMBL" id="OLP44346.1"/>
    </source>
</evidence>
<dbReference type="InterPro" id="IPR029062">
    <property type="entry name" value="Class_I_gatase-like"/>
</dbReference>
<feature type="domain" description="DUF4159" evidence="3">
    <location>
        <begin position="700"/>
        <end position="917"/>
    </location>
</feature>
<gene>
    <name evidence="4" type="ORF">BJF95_07320</name>
</gene>
<proteinExistence type="predicted"/>
<keyword evidence="5" id="KW-1185">Reference proteome</keyword>
<dbReference type="PANTHER" id="PTHR37464:SF1">
    <property type="entry name" value="BLL2463 PROTEIN"/>
    <property type="match status" value="1"/>
</dbReference>
<dbReference type="PANTHER" id="PTHR37464">
    <property type="entry name" value="BLL2463 PROTEIN"/>
    <property type="match status" value="1"/>
</dbReference>
<reference evidence="4 5" key="1">
    <citation type="submission" date="2016-09" db="EMBL/GenBank/DDBJ databases">
        <title>Rhizobium oryziradicis sp. nov., isolated from the root of rice.</title>
        <authorList>
            <person name="Zhao J."/>
            <person name="Zhang X."/>
        </authorList>
    </citation>
    <scope>NUCLEOTIDE SEQUENCE [LARGE SCALE GENOMIC DNA]</scope>
    <source>
        <strain evidence="4 5">N19</strain>
    </source>
</reference>
<dbReference type="InterPro" id="IPR025297">
    <property type="entry name" value="DUF4159"/>
</dbReference>
<name>A0A1Q8ZQL6_9HYPH</name>
<evidence type="ECO:0000259" key="2">
    <source>
        <dbReference type="Pfam" id="PF07584"/>
    </source>
</evidence>
<dbReference type="EMBL" id="MKIM01000027">
    <property type="protein sequence ID" value="OLP44346.1"/>
    <property type="molecule type" value="Genomic_DNA"/>
</dbReference>
<feature type="transmembrane region" description="Helical" evidence="1">
    <location>
        <begin position="6"/>
        <end position="26"/>
    </location>
</feature>
<dbReference type="AlphaFoldDB" id="A0A1Q8ZQL6"/>
<keyword evidence="1" id="KW-0472">Membrane</keyword>
<dbReference type="STRING" id="1867956.BJF95_07320"/>
<dbReference type="CDD" id="cd03143">
    <property type="entry name" value="A4_beta-galactosidase_middle_domain"/>
    <property type="match status" value="1"/>
</dbReference>
<feature type="transmembrane region" description="Helical" evidence="1">
    <location>
        <begin position="659"/>
        <end position="677"/>
    </location>
</feature>
<evidence type="ECO:0000256" key="1">
    <source>
        <dbReference type="SAM" id="Phobius"/>
    </source>
</evidence>
<dbReference type="Pfam" id="PF07584">
    <property type="entry name" value="BatA"/>
    <property type="match status" value="1"/>
</dbReference>
<dbReference type="Pfam" id="PF13709">
    <property type="entry name" value="DUF4159"/>
    <property type="match status" value="1"/>
</dbReference>
<dbReference type="SUPFAM" id="SSF52317">
    <property type="entry name" value="Class I glutamine amidotransferase-like"/>
    <property type="match status" value="1"/>
</dbReference>
<organism evidence="4 5">
    <name type="scientific">Rhizobium oryziradicis</name>
    <dbReference type="NCBI Taxonomy" id="1867956"/>
    <lineage>
        <taxon>Bacteria</taxon>
        <taxon>Pseudomonadati</taxon>
        <taxon>Pseudomonadota</taxon>
        <taxon>Alphaproteobacteria</taxon>
        <taxon>Hyphomicrobiales</taxon>
        <taxon>Rhizobiaceae</taxon>
        <taxon>Rhizobium/Agrobacterium group</taxon>
        <taxon>Rhizobium</taxon>
    </lineage>
</organism>
<keyword evidence="1" id="KW-1133">Transmembrane helix</keyword>
<sequence>MFSSFAFASPALLGALVVLPAIWWLLKLTPPRPQAEVFPPLKILATVLKREETPARSPWWLTLLRMIMATLVIFALAEPVLNPRVGTIAGGGPLALVIDNGWASGTDWDRRVDTASGLIDEAESKGVAISMVFTAEPSQDAVPTDPATAREHLRAAKPRPLVPDRERAVTALQAALNGTHPGTLAFITDGLAAKDNEKIGAQLSALQPSEMRVIADDGKAALAVTSATNGVERLNAKVTRLATTNPQQVIVDAQDQQGRAIATGTATFAAGQSVATAEITAPYELRNDFARLSISGLSTAGAVHLLDDGFRRRKVALLSGDSNDEFQPLLSPLYYIERALQPYADLIKAQDKDLPTAVTQLLQQNPSVVVMADIGRMPPEVQQALQRWLQKGGTLIRFAGPRLAAAPADDPLVPVMLRQGERQLGGALSWAEPQALAAFPVNGPFAGLAPPKGVLVKRQVLAEPTPDLAERTWASLADGTPLVTTKQLGAGRIVLFHVGAEASWSNLPISGEFVEMLRRIVQLSHAGVGVSGTTGAAVASLPPYRLLTERGALTSDAGNAKPLELGVNRPKASSFDNPPGLYGSEDGFTALNLLPNGAELKPVDLSGASVPVVREALVGATAKPLKPILLGIALVLFILDSLVVLFMGGAFARLPKRGTAAVLAMVSLGAALSLAPMDRVYADDSKRGDEILLQHLDNTHLAYVKTGESDVDELSERGLSGLTEYMTYRTTLEPGTPVGLDIAKDELSIYPIIFWPISATAPMPSAEAISRIDAYMRSGGTVLFDTRDQINNLGIDGAPSPNAERLRAILSNIDIPPLEPVPKDHVLTRSFYLLHDFPGRYTGSPLWVEARQEAKSKGKELTSGGDGVSPIMITGNDFLGAWAIDANGVPLLPTVPADERQREISYRVGVNIMMYMLTGNYKADQVHVPALLERLGQ</sequence>
<feature type="transmembrane region" description="Helical" evidence="1">
    <location>
        <begin position="628"/>
        <end position="652"/>
    </location>
</feature>
<feature type="domain" description="Aerotolerance regulator N-terminal" evidence="2">
    <location>
        <begin position="5"/>
        <end position="79"/>
    </location>
</feature>
<evidence type="ECO:0000313" key="5">
    <source>
        <dbReference type="Proteomes" id="UP000186894"/>
    </source>
</evidence>
<dbReference type="Gene3D" id="3.40.50.880">
    <property type="match status" value="1"/>
</dbReference>
<feature type="transmembrane region" description="Helical" evidence="1">
    <location>
        <begin position="59"/>
        <end position="77"/>
    </location>
</feature>
<keyword evidence="1" id="KW-0812">Transmembrane</keyword>
<dbReference type="OrthoDB" id="9773014at2"/>
<dbReference type="Gene3D" id="3.40.50.12140">
    <property type="entry name" value="Domain of unknown function DUF4159"/>
    <property type="match status" value="1"/>
</dbReference>
<evidence type="ECO:0000259" key="3">
    <source>
        <dbReference type="Pfam" id="PF13709"/>
    </source>
</evidence>
<dbReference type="NCBIfam" id="TIGR02226">
    <property type="entry name" value="two_anch"/>
    <property type="match status" value="1"/>
</dbReference>
<dbReference type="Proteomes" id="UP000186894">
    <property type="component" value="Unassembled WGS sequence"/>
</dbReference>
<dbReference type="InterPro" id="IPR024163">
    <property type="entry name" value="Aerotolerance_reg_N"/>
</dbReference>
<comment type="caution">
    <text evidence="4">The sequence shown here is derived from an EMBL/GenBank/DDBJ whole genome shotgun (WGS) entry which is preliminary data.</text>
</comment>